<evidence type="ECO:0000313" key="1">
    <source>
        <dbReference type="EMBL" id="OEJ95861.1"/>
    </source>
</evidence>
<accession>A0A1D3DU57</accession>
<reference evidence="1 2" key="1">
    <citation type="journal article" date="2013" name="Genome Announc.">
        <title>Genome Sequence of Streptomyces violaceusniger Strain SPC6, a Halotolerant Streptomycete That Exhibits Rapid Growth and Development.</title>
        <authorList>
            <person name="Chen X."/>
            <person name="Zhang B."/>
            <person name="Zhang W."/>
            <person name="Wu X."/>
            <person name="Zhang M."/>
            <person name="Chen T."/>
            <person name="Liu G."/>
            <person name="Dyson P."/>
        </authorList>
    </citation>
    <scope>NUCLEOTIDE SEQUENCE [LARGE SCALE GENOMIC DNA]</scope>
    <source>
        <strain evidence="1 2">SPC6</strain>
    </source>
</reference>
<dbReference type="Proteomes" id="UP000095329">
    <property type="component" value="Unassembled WGS sequence"/>
</dbReference>
<name>A0A1D3DU57_9ACTN</name>
<organism evidence="1 2">
    <name type="scientific">Streptomyces thermolilacinus SPC6</name>
    <dbReference type="NCBI Taxonomy" id="1306406"/>
    <lineage>
        <taxon>Bacteria</taxon>
        <taxon>Bacillati</taxon>
        <taxon>Actinomycetota</taxon>
        <taxon>Actinomycetes</taxon>
        <taxon>Kitasatosporales</taxon>
        <taxon>Streptomycetaceae</taxon>
        <taxon>Streptomyces</taxon>
    </lineage>
</organism>
<comment type="caution">
    <text evidence="1">The sequence shown here is derived from an EMBL/GenBank/DDBJ whole genome shotgun (WGS) entry which is preliminary data.</text>
</comment>
<evidence type="ECO:0000313" key="2">
    <source>
        <dbReference type="Proteomes" id="UP000095329"/>
    </source>
</evidence>
<protein>
    <submittedName>
        <fullName evidence="1">Uncharacterized protein</fullName>
    </submittedName>
</protein>
<proteinExistence type="predicted"/>
<sequence length="65" mass="6950">MNDETWSHSAVMADLPLPQRWPAPVDGCADCAALALLRGGARDQGDLSAVSDCNVLLRRHAEAHP</sequence>
<dbReference type="EMBL" id="ASHX02000001">
    <property type="protein sequence ID" value="OEJ95861.1"/>
    <property type="molecule type" value="Genomic_DNA"/>
</dbReference>
<dbReference type="RefSeq" id="WP_023588206.1">
    <property type="nucleotide sequence ID" value="NZ_ASHX02000001.1"/>
</dbReference>
<dbReference type="AlphaFoldDB" id="A0A1D3DU57"/>
<gene>
    <name evidence="1" type="ORF">J116_016635</name>
</gene>
<keyword evidence="2" id="KW-1185">Reference proteome</keyword>